<dbReference type="InterPro" id="IPR000795">
    <property type="entry name" value="T_Tr_GTP-bd_dom"/>
</dbReference>
<protein>
    <recommendedName>
        <fullName evidence="2 8">Elongation factor G</fullName>
        <shortName evidence="8">EF-G</shortName>
    </recommendedName>
</protein>
<dbReference type="InterPro" id="IPR035647">
    <property type="entry name" value="EFG_III/V"/>
</dbReference>
<accession>A0A346E0B4</accession>
<dbReference type="FunFam" id="3.30.70.240:FF:000001">
    <property type="entry name" value="Elongation factor G"/>
    <property type="match status" value="1"/>
</dbReference>
<dbReference type="KEGG" id="vfg:C9I84_011"/>
<evidence type="ECO:0000256" key="5">
    <source>
        <dbReference type="ARBA" id="ARBA00022917"/>
    </source>
</evidence>
<comment type="function">
    <text evidence="7 8">Catalyzes the GTP-dependent ribosomal translocation step during translation elongation. During this step, the ribosome changes from the pre-translocational (PRE) to the post-translocational (POST) state as the newly formed A-site-bound peptidyl-tRNA and P-site-bound deacylated tRNA move to the P and E sites, respectively. Catalyzes the coordinated movement of the two tRNA molecules, the mRNA and conformational changes in the ribosome.</text>
</comment>
<dbReference type="PROSITE" id="PS00301">
    <property type="entry name" value="G_TR_1"/>
    <property type="match status" value="1"/>
</dbReference>
<dbReference type="SMART" id="SM00838">
    <property type="entry name" value="EFG_C"/>
    <property type="match status" value="1"/>
</dbReference>
<organism evidence="10 11">
    <name type="scientific">Candidatus Vidania fulgoroideorum</name>
    <dbReference type="NCBI Taxonomy" id="881286"/>
    <lineage>
        <taxon>Bacteria</taxon>
        <taxon>Pseudomonadati</taxon>
        <taxon>Pseudomonadota</taxon>
        <taxon>Betaproteobacteria</taxon>
        <taxon>Candidatus Vidania</taxon>
    </lineage>
</organism>
<evidence type="ECO:0000256" key="8">
    <source>
        <dbReference type="HAMAP-Rule" id="MF_00054"/>
    </source>
</evidence>
<dbReference type="EMBL" id="CP028360">
    <property type="protein sequence ID" value="AXN02419.1"/>
    <property type="molecule type" value="Genomic_DNA"/>
</dbReference>
<dbReference type="InterPro" id="IPR014721">
    <property type="entry name" value="Ribsml_uS5_D2-typ_fold_subgr"/>
</dbReference>
<evidence type="ECO:0000256" key="2">
    <source>
        <dbReference type="ARBA" id="ARBA00017872"/>
    </source>
</evidence>
<evidence type="ECO:0000313" key="11">
    <source>
        <dbReference type="Proteomes" id="UP000257084"/>
    </source>
</evidence>
<keyword evidence="3 8" id="KW-0547">Nucleotide-binding</keyword>
<dbReference type="CDD" id="cd01886">
    <property type="entry name" value="EF-G"/>
    <property type="match status" value="1"/>
</dbReference>
<dbReference type="CDD" id="cd04088">
    <property type="entry name" value="EFG_mtEFG_II"/>
    <property type="match status" value="1"/>
</dbReference>
<evidence type="ECO:0000256" key="4">
    <source>
        <dbReference type="ARBA" id="ARBA00022768"/>
    </source>
</evidence>
<keyword evidence="5 8" id="KW-0648">Protein biosynthesis</keyword>
<dbReference type="HAMAP" id="MF_00054_B">
    <property type="entry name" value="EF_G_EF_2_B"/>
    <property type="match status" value="1"/>
</dbReference>
<dbReference type="PANTHER" id="PTHR43261:SF1">
    <property type="entry name" value="RIBOSOME-RELEASING FACTOR 2, MITOCHONDRIAL"/>
    <property type="match status" value="1"/>
</dbReference>
<dbReference type="InterPro" id="IPR031157">
    <property type="entry name" value="G_TR_CS"/>
</dbReference>
<dbReference type="NCBIfam" id="TIGR00484">
    <property type="entry name" value="EF-G"/>
    <property type="match status" value="1"/>
</dbReference>
<evidence type="ECO:0000256" key="1">
    <source>
        <dbReference type="ARBA" id="ARBA00005870"/>
    </source>
</evidence>
<dbReference type="InterPro" id="IPR035649">
    <property type="entry name" value="EFG_V"/>
</dbReference>
<dbReference type="SUPFAM" id="SSF50447">
    <property type="entry name" value="Translation proteins"/>
    <property type="match status" value="1"/>
</dbReference>
<feature type="binding site" evidence="8">
    <location>
        <begin position="135"/>
        <end position="138"/>
    </location>
    <ligand>
        <name>GTP</name>
        <dbReference type="ChEBI" id="CHEBI:37565"/>
    </ligand>
</feature>
<evidence type="ECO:0000313" key="10">
    <source>
        <dbReference type="EMBL" id="AXN02419.1"/>
    </source>
</evidence>
<dbReference type="AlphaFoldDB" id="A0A346E0B4"/>
<dbReference type="InterPro" id="IPR020568">
    <property type="entry name" value="Ribosomal_Su5_D2-typ_SF"/>
</dbReference>
<dbReference type="InterPro" id="IPR004540">
    <property type="entry name" value="Transl_elong_EFG/EF2"/>
</dbReference>
<dbReference type="FunFam" id="2.40.30.10:FF:000006">
    <property type="entry name" value="Elongation factor G"/>
    <property type="match status" value="1"/>
</dbReference>
<comment type="similarity">
    <text evidence="1 8">Belongs to the TRAFAC class translation factor GTPase superfamily. Classic translation factor GTPase family. EF-G/EF-2 subfamily.</text>
</comment>
<proteinExistence type="inferred from homology"/>
<dbReference type="PROSITE" id="PS51722">
    <property type="entry name" value="G_TR_2"/>
    <property type="match status" value="1"/>
</dbReference>
<feature type="domain" description="Tr-type G" evidence="9">
    <location>
        <begin position="4"/>
        <end position="283"/>
    </location>
</feature>
<dbReference type="InterPro" id="IPR053905">
    <property type="entry name" value="EF-G-like_DII"/>
</dbReference>
<dbReference type="FunFam" id="3.30.70.870:FF:000002">
    <property type="entry name" value="Translation elongation factor 2"/>
    <property type="match status" value="1"/>
</dbReference>
<keyword evidence="8" id="KW-0963">Cytoplasm</keyword>
<dbReference type="Pfam" id="PF03764">
    <property type="entry name" value="EFG_IV"/>
    <property type="match status" value="1"/>
</dbReference>
<dbReference type="InterPro" id="IPR009000">
    <property type="entry name" value="Transl_B-barrel_sf"/>
</dbReference>
<dbReference type="InterPro" id="IPR047872">
    <property type="entry name" value="EFG_IV"/>
</dbReference>
<dbReference type="GO" id="GO:0003746">
    <property type="term" value="F:translation elongation factor activity"/>
    <property type="evidence" value="ECO:0007669"/>
    <property type="project" value="UniProtKB-UniRule"/>
</dbReference>
<dbReference type="SUPFAM" id="SSF54211">
    <property type="entry name" value="Ribosomal protein S5 domain 2-like"/>
    <property type="match status" value="1"/>
</dbReference>
<keyword evidence="4 8" id="KW-0251">Elongation factor</keyword>
<evidence type="ECO:0000256" key="3">
    <source>
        <dbReference type="ARBA" id="ARBA00022741"/>
    </source>
</evidence>
<dbReference type="Pfam" id="PF22042">
    <property type="entry name" value="EF-G_D2"/>
    <property type="match status" value="1"/>
</dbReference>
<dbReference type="GO" id="GO:0005525">
    <property type="term" value="F:GTP binding"/>
    <property type="evidence" value="ECO:0007669"/>
    <property type="project" value="UniProtKB-UniRule"/>
</dbReference>
<dbReference type="GO" id="GO:0005737">
    <property type="term" value="C:cytoplasm"/>
    <property type="evidence" value="ECO:0007669"/>
    <property type="project" value="UniProtKB-SubCell"/>
</dbReference>
<dbReference type="Pfam" id="PF00679">
    <property type="entry name" value="EFG_C"/>
    <property type="match status" value="1"/>
</dbReference>
<dbReference type="InterPro" id="IPR005517">
    <property type="entry name" value="Transl_elong_EFG/EF2_IV"/>
</dbReference>
<feature type="binding site" evidence="8">
    <location>
        <begin position="81"/>
        <end position="85"/>
    </location>
    <ligand>
        <name>GTP</name>
        <dbReference type="ChEBI" id="CHEBI:37565"/>
    </ligand>
</feature>
<dbReference type="Gene3D" id="3.30.230.10">
    <property type="match status" value="1"/>
</dbReference>
<dbReference type="GO" id="GO:0097216">
    <property type="term" value="F:guanosine tetraphosphate binding"/>
    <property type="evidence" value="ECO:0007669"/>
    <property type="project" value="UniProtKB-ARBA"/>
</dbReference>
<evidence type="ECO:0000256" key="7">
    <source>
        <dbReference type="ARBA" id="ARBA00024731"/>
    </source>
</evidence>
<keyword evidence="6 8" id="KW-0342">GTP-binding</keyword>
<dbReference type="PRINTS" id="PR00315">
    <property type="entry name" value="ELONGATNFCT"/>
</dbReference>
<dbReference type="Gene3D" id="3.30.70.240">
    <property type="match status" value="1"/>
</dbReference>
<dbReference type="Proteomes" id="UP000257084">
    <property type="component" value="Chromosome"/>
</dbReference>
<dbReference type="NCBIfam" id="NF009381">
    <property type="entry name" value="PRK12740.1-5"/>
    <property type="match status" value="1"/>
</dbReference>
<reference evidence="10 11" key="1">
    <citation type="submission" date="2018-03" db="EMBL/GenBank/DDBJ databases">
        <title>A parallel universe: an anciently diverged bacterial symbiosis in a Hawaiian planthopper (Hemiptera: Cixiidae) reveals rearranged nutritional responsibilities.</title>
        <authorList>
            <person name="Bennett G."/>
            <person name="Mao M."/>
        </authorList>
    </citation>
    <scope>NUCLEOTIDE SEQUENCE [LARGE SCALE GENOMIC DNA]</scope>
    <source>
        <strain evidence="10 11">OLIH</strain>
    </source>
</reference>
<dbReference type="InterPro" id="IPR027417">
    <property type="entry name" value="P-loop_NTPase"/>
</dbReference>
<dbReference type="CDD" id="cd16262">
    <property type="entry name" value="EFG_III"/>
    <property type="match status" value="1"/>
</dbReference>
<dbReference type="InterPro" id="IPR005225">
    <property type="entry name" value="Small_GTP-bd"/>
</dbReference>
<keyword evidence="11" id="KW-1185">Reference proteome</keyword>
<name>A0A346E0B4_9PROT</name>
<dbReference type="SUPFAM" id="SSF54980">
    <property type="entry name" value="EF-G C-terminal domain-like"/>
    <property type="match status" value="2"/>
</dbReference>
<dbReference type="PANTHER" id="PTHR43261">
    <property type="entry name" value="TRANSLATION ELONGATION FACTOR G-RELATED"/>
    <property type="match status" value="1"/>
</dbReference>
<dbReference type="Pfam" id="PF14492">
    <property type="entry name" value="EFG_III"/>
    <property type="match status" value="1"/>
</dbReference>
<dbReference type="FunFam" id="3.30.230.10:FF:000003">
    <property type="entry name" value="Elongation factor G"/>
    <property type="match status" value="1"/>
</dbReference>
<evidence type="ECO:0000259" key="9">
    <source>
        <dbReference type="PROSITE" id="PS51722"/>
    </source>
</evidence>
<dbReference type="NCBIfam" id="TIGR00231">
    <property type="entry name" value="small_GTP"/>
    <property type="match status" value="1"/>
</dbReference>
<dbReference type="InterPro" id="IPR041095">
    <property type="entry name" value="EFG_II"/>
</dbReference>
<gene>
    <name evidence="8" type="primary">fusA</name>
    <name evidence="10" type="ORF">C9I84_011</name>
</gene>
<dbReference type="FunFam" id="3.40.50.300:FF:000029">
    <property type="entry name" value="Elongation factor G"/>
    <property type="match status" value="1"/>
</dbReference>
<dbReference type="SMART" id="SM00889">
    <property type="entry name" value="EFG_IV"/>
    <property type="match status" value="1"/>
</dbReference>
<sequence length="686" mass="78597">MKIKNYRNIGICAHIDAGKTTTTERILYYSGINYKLGEVHEGKATMDWMSQEKERGITISSACTTINWKYKNIFNKVNIIDTPGHVDFTLEVERSMRVLDGICMLFCSVGGVQPQSETIWRQIKKYSVPRIFFINKMDRIGANFDFVLKQINKKLKGNAIKIQIPIYKKKMFEGIIDLISMKEIYFCGKNGEDVIIKNISKKRFNIANKERKNMIETLVSKSTDHFLNKYLEDKITEKDINNIIKNKTIECKISPVLCGSAFKNRGVQCLLDAVIKFLPYPNEKNNKVKCFYKNKNKYINLSKEEKFSSLVFKIINDQFLGQLLFLRIYSGRIKIGSLIKNSRNRSKFKVGRILQIHADKRNDIKQAKAGDIIALTGVKDAITGDTFITSTEKNFYLEKIHFPEPVISISISPINKSEQEKLMLVIRKLIQEDPSIKIKLDEENGDIIISGMGELHIEVFIDRISRENNINIKSSKPRVAYRETIKNKCIKEGKYIRQSGGRGQYGHVVLNIKPLKRGEGIKFIDRIKGGVIPKEYIPSIKKSIYDTCNRGILLGYPVIDIEVSLLDGSFHEVDSSENAFKIASSIALKEAIKHSNPYILEPIMEVVIETPEKYLGNIIGNISSKRGIIISNKNLLNFCIIKSYIPLNEMFDFSTPLRSLSQGRASYSMKFYIYKKLPNILYEKIK</sequence>
<dbReference type="CDD" id="cd03713">
    <property type="entry name" value="EFG_mtEFG_C"/>
    <property type="match status" value="1"/>
</dbReference>
<dbReference type="Gene3D" id="3.40.50.300">
    <property type="entry name" value="P-loop containing nucleotide triphosphate hydrolases"/>
    <property type="match status" value="1"/>
</dbReference>
<dbReference type="GO" id="GO:0003924">
    <property type="term" value="F:GTPase activity"/>
    <property type="evidence" value="ECO:0007669"/>
    <property type="project" value="InterPro"/>
</dbReference>
<feature type="binding site" evidence="8">
    <location>
        <begin position="13"/>
        <end position="20"/>
    </location>
    <ligand>
        <name>GTP</name>
        <dbReference type="ChEBI" id="CHEBI:37565"/>
    </ligand>
</feature>
<dbReference type="Gene3D" id="3.30.70.870">
    <property type="entry name" value="Elongation Factor G (Translational Gtpase), domain 3"/>
    <property type="match status" value="1"/>
</dbReference>
<evidence type="ECO:0000256" key="6">
    <source>
        <dbReference type="ARBA" id="ARBA00023134"/>
    </source>
</evidence>
<dbReference type="CDD" id="cd01434">
    <property type="entry name" value="EFG_mtEFG1_IV"/>
    <property type="match status" value="1"/>
</dbReference>
<dbReference type="Gene3D" id="2.40.30.10">
    <property type="entry name" value="Translation factors"/>
    <property type="match status" value="1"/>
</dbReference>
<dbReference type="Pfam" id="PF00009">
    <property type="entry name" value="GTP_EFTU"/>
    <property type="match status" value="1"/>
</dbReference>
<dbReference type="GO" id="GO:0032790">
    <property type="term" value="P:ribosome disassembly"/>
    <property type="evidence" value="ECO:0007669"/>
    <property type="project" value="TreeGrafter"/>
</dbReference>
<comment type="subcellular location">
    <subcellularLocation>
        <location evidence="8">Cytoplasm</location>
    </subcellularLocation>
</comment>
<dbReference type="InterPro" id="IPR009022">
    <property type="entry name" value="EFG_III"/>
</dbReference>
<dbReference type="InterPro" id="IPR000640">
    <property type="entry name" value="EFG_V-like"/>
</dbReference>
<dbReference type="SUPFAM" id="SSF52540">
    <property type="entry name" value="P-loop containing nucleoside triphosphate hydrolases"/>
    <property type="match status" value="1"/>
</dbReference>